<name>M7BY06_CHEMY</name>
<dbReference type="Proteomes" id="UP000031443">
    <property type="component" value="Unassembled WGS sequence"/>
</dbReference>
<evidence type="ECO:0000313" key="2">
    <source>
        <dbReference type="EMBL" id="EMP40710.1"/>
    </source>
</evidence>
<feature type="region of interest" description="Disordered" evidence="1">
    <location>
        <begin position="1"/>
        <end position="21"/>
    </location>
</feature>
<sequence>METPCPFPPKGHRDVPATSGSGCLETAQQIVRLLQRLEENSIETACTASEHQTGKEILRDVIMLVNFINTPFVQRTHYDRTDTRGMEREKERSPK</sequence>
<keyword evidence="3" id="KW-1185">Reference proteome</keyword>
<accession>M7BY06</accession>
<protein>
    <submittedName>
        <fullName evidence="2">Uncharacterized protein</fullName>
    </submittedName>
</protein>
<evidence type="ECO:0000313" key="3">
    <source>
        <dbReference type="Proteomes" id="UP000031443"/>
    </source>
</evidence>
<feature type="region of interest" description="Disordered" evidence="1">
    <location>
        <begin position="75"/>
        <end position="95"/>
    </location>
</feature>
<dbReference type="EMBL" id="KB504180">
    <property type="protein sequence ID" value="EMP40710.1"/>
    <property type="molecule type" value="Genomic_DNA"/>
</dbReference>
<proteinExistence type="predicted"/>
<organism evidence="2 3">
    <name type="scientific">Chelonia mydas</name>
    <name type="common">Green sea-turtle</name>
    <name type="synonym">Chelonia agassizi</name>
    <dbReference type="NCBI Taxonomy" id="8469"/>
    <lineage>
        <taxon>Eukaryota</taxon>
        <taxon>Metazoa</taxon>
        <taxon>Chordata</taxon>
        <taxon>Craniata</taxon>
        <taxon>Vertebrata</taxon>
        <taxon>Euteleostomi</taxon>
        <taxon>Archelosauria</taxon>
        <taxon>Testudinata</taxon>
        <taxon>Testudines</taxon>
        <taxon>Cryptodira</taxon>
        <taxon>Durocryptodira</taxon>
        <taxon>Americhelydia</taxon>
        <taxon>Chelonioidea</taxon>
        <taxon>Cheloniidae</taxon>
        <taxon>Chelonia</taxon>
    </lineage>
</organism>
<reference evidence="3" key="1">
    <citation type="journal article" date="2013" name="Nat. Genet.">
        <title>The draft genomes of soft-shell turtle and green sea turtle yield insights into the development and evolution of the turtle-specific body plan.</title>
        <authorList>
            <person name="Wang Z."/>
            <person name="Pascual-Anaya J."/>
            <person name="Zadissa A."/>
            <person name="Li W."/>
            <person name="Niimura Y."/>
            <person name="Huang Z."/>
            <person name="Li C."/>
            <person name="White S."/>
            <person name="Xiong Z."/>
            <person name="Fang D."/>
            <person name="Wang B."/>
            <person name="Ming Y."/>
            <person name="Chen Y."/>
            <person name="Zheng Y."/>
            <person name="Kuraku S."/>
            <person name="Pignatelli M."/>
            <person name="Herrero J."/>
            <person name="Beal K."/>
            <person name="Nozawa M."/>
            <person name="Li Q."/>
            <person name="Wang J."/>
            <person name="Zhang H."/>
            <person name="Yu L."/>
            <person name="Shigenobu S."/>
            <person name="Wang J."/>
            <person name="Liu J."/>
            <person name="Flicek P."/>
            <person name="Searle S."/>
            <person name="Wang J."/>
            <person name="Kuratani S."/>
            <person name="Yin Y."/>
            <person name="Aken B."/>
            <person name="Zhang G."/>
            <person name="Irie N."/>
        </authorList>
    </citation>
    <scope>NUCLEOTIDE SEQUENCE [LARGE SCALE GENOMIC DNA]</scope>
</reference>
<gene>
    <name evidence="2" type="ORF">UY3_02047</name>
</gene>
<dbReference type="AlphaFoldDB" id="M7BY06"/>
<evidence type="ECO:0000256" key="1">
    <source>
        <dbReference type="SAM" id="MobiDB-lite"/>
    </source>
</evidence>
<feature type="compositionally biased region" description="Basic and acidic residues" evidence="1">
    <location>
        <begin position="76"/>
        <end position="95"/>
    </location>
</feature>